<sequence>MYTWLWRHLPGPLGVRVATAAVLALGAVALLMLVVFPAVEPMLPFNDVAVEESVVDQVER</sequence>
<keyword evidence="3" id="KW-1185">Reference proteome</keyword>
<dbReference type="Proteomes" id="UP000243799">
    <property type="component" value="Unassembled WGS sequence"/>
</dbReference>
<dbReference type="RefSeq" id="WP_091676842.1">
    <property type="nucleotide sequence ID" value="NZ_FOKG01000020.1"/>
</dbReference>
<dbReference type="STRING" id="490629.SAMN05216266_1203"/>
<organism evidence="2 3">
    <name type="scientific">Amycolatopsis marina</name>
    <dbReference type="NCBI Taxonomy" id="490629"/>
    <lineage>
        <taxon>Bacteria</taxon>
        <taxon>Bacillati</taxon>
        <taxon>Actinomycetota</taxon>
        <taxon>Actinomycetes</taxon>
        <taxon>Pseudonocardiales</taxon>
        <taxon>Pseudonocardiaceae</taxon>
        <taxon>Amycolatopsis</taxon>
    </lineage>
</organism>
<protein>
    <submittedName>
        <fullName evidence="2">Uncharacterized protein</fullName>
    </submittedName>
</protein>
<reference evidence="3" key="1">
    <citation type="submission" date="2016-10" db="EMBL/GenBank/DDBJ databases">
        <authorList>
            <person name="Varghese N."/>
            <person name="Submissions S."/>
        </authorList>
    </citation>
    <scope>NUCLEOTIDE SEQUENCE [LARGE SCALE GENOMIC DNA]</scope>
    <source>
        <strain evidence="3">CGMCC 4.3568</strain>
    </source>
</reference>
<evidence type="ECO:0000256" key="1">
    <source>
        <dbReference type="SAM" id="Phobius"/>
    </source>
</evidence>
<evidence type="ECO:0000313" key="3">
    <source>
        <dbReference type="Proteomes" id="UP000243799"/>
    </source>
</evidence>
<evidence type="ECO:0000313" key="2">
    <source>
        <dbReference type="EMBL" id="SFB56517.1"/>
    </source>
</evidence>
<gene>
    <name evidence="2" type="ORF">SAMN05216266_1203</name>
</gene>
<keyword evidence="1" id="KW-0472">Membrane</keyword>
<dbReference type="AlphaFoldDB" id="A0A1I1C2F1"/>
<proteinExistence type="predicted"/>
<keyword evidence="1" id="KW-0812">Transmembrane</keyword>
<feature type="transmembrane region" description="Helical" evidence="1">
    <location>
        <begin position="20"/>
        <end position="39"/>
    </location>
</feature>
<name>A0A1I1C2F1_9PSEU</name>
<keyword evidence="1" id="KW-1133">Transmembrane helix</keyword>
<dbReference type="EMBL" id="FOKG01000020">
    <property type="protein sequence ID" value="SFB56517.1"/>
    <property type="molecule type" value="Genomic_DNA"/>
</dbReference>
<accession>A0A1I1C2F1</accession>